<gene>
    <name evidence="2" type="ORF">Pla175_42570</name>
</gene>
<sequence length="81" mass="8936">MAWLFERTVEMAAWIAMLMAWIAAGWAAYLAITWFKVRSDEIVAWQCFQHCAIAAAACVGFSVALGALACVDRFLFDAGEV</sequence>
<dbReference type="RefSeq" id="WP_145290146.1">
    <property type="nucleotide sequence ID" value="NZ_CP036291.1"/>
</dbReference>
<dbReference type="KEGG" id="pnd:Pla175_42570"/>
<feature type="transmembrane region" description="Helical" evidence="1">
    <location>
        <begin position="12"/>
        <end position="35"/>
    </location>
</feature>
<protein>
    <submittedName>
        <fullName evidence="2">Uncharacterized protein</fullName>
    </submittedName>
</protein>
<organism evidence="2 3">
    <name type="scientific">Pirellulimonas nuda</name>
    <dbReference type="NCBI Taxonomy" id="2528009"/>
    <lineage>
        <taxon>Bacteria</taxon>
        <taxon>Pseudomonadati</taxon>
        <taxon>Planctomycetota</taxon>
        <taxon>Planctomycetia</taxon>
        <taxon>Pirellulales</taxon>
        <taxon>Lacipirellulaceae</taxon>
        <taxon>Pirellulimonas</taxon>
    </lineage>
</organism>
<keyword evidence="1" id="KW-0472">Membrane</keyword>
<reference evidence="2 3" key="1">
    <citation type="submission" date="2019-02" db="EMBL/GenBank/DDBJ databases">
        <title>Deep-cultivation of Planctomycetes and their phenomic and genomic characterization uncovers novel biology.</title>
        <authorList>
            <person name="Wiegand S."/>
            <person name="Jogler M."/>
            <person name="Boedeker C."/>
            <person name="Pinto D."/>
            <person name="Vollmers J."/>
            <person name="Rivas-Marin E."/>
            <person name="Kohn T."/>
            <person name="Peeters S.H."/>
            <person name="Heuer A."/>
            <person name="Rast P."/>
            <person name="Oberbeckmann S."/>
            <person name="Bunk B."/>
            <person name="Jeske O."/>
            <person name="Meyerdierks A."/>
            <person name="Storesund J.E."/>
            <person name="Kallscheuer N."/>
            <person name="Luecker S."/>
            <person name="Lage O.M."/>
            <person name="Pohl T."/>
            <person name="Merkel B.J."/>
            <person name="Hornburger P."/>
            <person name="Mueller R.-W."/>
            <person name="Bruemmer F."/>
            <person name="Labrenz M."/>
            <person name="Spormann A.M."/>
            <person name="Op den Camp H."/>
            <person name="Overmann J."/>
            <person name="Amann R."/>
            <person name="Jetten M.S.M."/>
            <person name="Mascher T."/>
            <person name="Medema M.H."/>
            <person name="Devos D.P."/>
            <person name="Kaster A.-K."/>
            <person name="Ovreas L."/>
            <person name="Rohde M."/>
            <person name="Galperin M.Y."/>
            <person name="Jogler C."/>
        </authorList>
    </citation>
    <scope>NUCLEOTIDE SEQUENCE [LARGE SCALE GENOMIC DNA]</scope>
    <source>
        <strain evidence="2 3">Pla175</strain>
    </source>
</reference>
<proteinExistence type="predicted"/>
<dbReference type="EMBL" id="CP036291">
    <property type="protein sequence ID" value="QDU90844.1"/>
    <property type="molecule type" value="Genomic_DNA"/>
</dbReference>
<keyword evidence="3" id="KW-1185">Reference proteome</keyword>
<dbReference type="Proteomes" id="UP000317429">
    <property type="component" value="Chromosome"/>
</dbReference>
<feature type="transmembrane region" description="Helical" evidence="1">
    <location>
        <begin position="47"/>
        <end position="69"/>
    </location>
</feature>
<name>A0A518DH98_9BACT</name>
<keyword evidence="1" id="KW-1133">Transmembrane helix</keyword>
<accession>A0A518DH98</accession>
<dbReference type="OrthoDB" id="289304at2"/>
<evidence type="ECO:0000313" key="2">
    <source>
        <dbReference type="EMBL" id="QDU90844.1"/>
    </source>
</evidence>
<evidence type="ECO:0000256" key="1">
    <source>
        <dbReference type="SAM" id="Phobius"/>
    </source>
</evidence>
<dbReference type="AlphaFoldDB" id="A0A518DH98"/>
<keyword evidence="1" id="KW-0812">Transmembrane</keyword>
<evidence type="ECO:0000313" key="3">
    <source>
        <dbReference type="Proteomes" id="UP000317429"/>
    </source>
</evidence>